<comment type="caution">
    <text evidence="2">The sequence shown here is derived from an EMBL/GenBank/DDBJ whole genome shotgun (WGS) entry which is preliminary data.</text>
</comment>
<dbReference type="SUPFAM" id="SSF82693">
    <property type="entry name" value="Multidrug efflux transporter AcrB pore domain, PN1, PN2, PC1 and PC2 subdomains"/>
    <property type="match status" value="1"/>
</dbReference>
<gene>
    <name evidence="2" type="ORF">LCGC14_2848220</name>
</gene>
<dbReference type="PANTHER" id="PTHR32063">
    <property type="match status" value="1"/>
</dbReference>
<organism evidence="2">
    <name type="scientific">marine sediment metagenome</name>
    <dbReference type="NCBI Taxonomy" id="412755"/>
    <lineage>
        <taxon>unclassified sequences</taxon>
        <taxon>metagenomes</taxon>
        <taxon>ecological metagenomes</taxon>
    </lineage>
</organism>
<dbReference type="GO" id="GO:0005886">
    <property type="term" value="C:plasma membrane"/>
    <property type="evidence" value="ECO:0007669"/>
    <property type="project" value="TreeGrafter"/>
</dbReference>
<keyword evidence="1" id="KW-1133">Transmembrane helix</keyword>
<protein>
    <recommendedName>
        <fullName evidence="3">Acriflavin resistance protein</fullName>
    </recommendedName>
</protein>
<accession>A0A0F9AHK7</accession>
<dbReference type="Gene3D" id="3.30.70.1430">
    <property type="entry name" value="Multidrug efflux transporter AcrB pore domain"/>
    <property type="match status" value="1"/>
</dbReference>
<keyword evidence="1" id="KW-0812">Transmembrane</keyword>
<dbReference type="AlphaFoldDB" id="A0A0F9AHK7"/>
<dbReference type="EMBL" id="LAZR01054702">
    <property type="protein sequence ID" value="KKK77974.1"/>
    <property type="molecule type" value="Genomic_DNA"/>
</dbReference>
<evidence type="ECO:0000256" key="1">
    <source>
        <dbReference type="SAM" id="Phobius"/>
    </source>
</evidence>
<dbReference type="Gene3D" id="3.30.70.1320">
    <property type="entry name" value="Multidrug efflux transporter AcrB pore domain like"/>
    <property type="match status" value="1"/>
</dbReference>
<dbReference type="InterPro" id="IPR001036">
    <property type="entry name" value="Acrflvin-R"/>
</dbReference>
<dbReference type="GO" id="GO:0042910">
    <property type="term" value="F:xenobiotic transmembrane transporter activity"/>
    <property type="evidence" value="ECO:0007669"/>
    <property type="project" value="TreeGrafter"/>
</dbReference>
<reference evidence="2" key="1">
    <citation type="journal article" date="2015" name="Nature">
        <title>Complex archaea that bridge the gap between prokaryotes and eukaryotes.</title>
        <authorList>
            <person name="Spang A."/>
            <person name="Saw J.H."/>
            <person name="Jorgensen S.L."/>
            <person name="Zaremba-Niedzwiedzka K."/>
            <person name="Martijn J."/>
            <person name="Lind A.E."/>
            <person name="van Eijk R."/>
            <person name="Schleper C."/>
            <person name="Guy L."/>
            <person name="Ettema T.J."/>
        </authorList>
    </citation>
    <scope>NUCLEOTIDE SEQUENCE</scope>
</reference>
<keyword evidence="1" id="KW-0472">Membrane</keyword>
<proteinExistence type="predicted"/>
<dbReference type="PANTHER" id="PTHR32063:SF0">
    <property type="entry name" value="SWARMING MOTILITY PROTEIN SWRC"/>
    <property type="match status" value="1"/>
</dbReference>
<name>A0A0F9AHK7_9ZZZZ</name>
<dbReference type="Gene3D" id="1.20.1640.10">
    <property type="entry name" value="Multidrug efflux transporter AcrB transmembrane domain"/>
    <property type="match status" value="1"/>
</dbReference>
<evidence type="ECO:0008006" key="3">
    <source>
        <dbReference type="Google" id="ProtNLM"/>
    </source>
</evidence>
<sequence length="153" mass="17270">MNLKDFYSRNRIPIYLTVLSILVFGSISLFYIDLDLVPDIEYPELAVITYYPNASPEEVKTLISMPMEQTTLALRGVKTVNSLSRDGVSVLRVRYRWGEDLSIAYIELREKLDLLKSFLPRESKRPVIIHPGASLDAFSGISVVSSSIDARSL</sequence>
<feature type="transmembrane region" description="Helical" evidence="1">
    <location>
        <begin position="12"/>
        <end position="32"/>
    </location>
</feature>
<feature type="non-terminal residue" evidence="2">
    <location>
        <position position="153"/>
    </location>
</feature>
<evidence type="ECO:0000313" key="2">
    <source>
        <dbReference type="EMBL" id="KKK77974.1"/>
    </source>
</evidence>
<dbReference type="Pfam" id="PF00873">
    <property type="entry name" value="ACR_tran"/>
    <property type="match status" value="1"/>
</dbReference>